<feature type="non-terminal residue" evidence="1">
    <location>
        <position position="1"/>
    </location>
</feature>
<evidence type="ECO:0000313" key="2">
    <source>
        <dbReference type="Proteomes" id="UP001233999"/>
    </source>
</evidence>
<sequence>LAMTESTESGLESVKLTTIKNEVYPQEGMEPEELELQASPHIYQQVPNIIVEVPVINGEPPAMLHSSRSTPISEFNMEESEKMDETTSYSREGNEMTCCKEESSTLSIEKREQIKRRREQNRFRMRALRASDSEVARRLRENNKFRMRMLRASGSQVAIGIRERNKFRMREHRSGESRLIEKCATFPLDIGECLKKDQFKVNFCLEGRQDVSCLELNSLKEELKSESYNITCICLPKEHLQVKSFNPVYSGQSQKQNLSDKSGNVTSSEIVNNIEQVSCNSINANYSAIVDKTQLDLIQNKYNCGVKEESKTGEMQPALCCIQSDTLESTALETRAPNNKIHSGPCIIHTGDDQVFGNFASQVVGKVGKCHRIKIQNDILSKDRNFMHFMRVGELEEQQKLFIKTLPVNQVSAPDIDDQRNQRRERGKLRMRLKRYSETEEEAQRRRERGRLRMRVLRASETEEQAARRRELNRIRMRMKRNSTKTIIETV</sequence>
<accession>A0AAD7ZNJ6</accession>
<comment type="caution">
    <text evidence="1">The sequence shown here is derived from an EMBL/GenBank/DDBJ whole genome shotgun (WGS) entry which is preliminary data.</text>
</comment>
<dbReference type="Proteomes" id="UP001233999">
    <property type="component" value="Unassembled WGS sequence"/>
</dbReference>
<reference evidence="1" key="1">
    <citation type="journal article" date="2023" name="IScience">
        <title>Live-bearing cockroach genome reveals convergent evolutionary mechanisms linked to viviparity in insects and beyond.</title>
        <authorList>
            <person name="Fouks B."/>
            <person name="Harrison M.C."/>
            <person name="Mikhailova A.A."/>
            <person name="Marchal E."/>
            <person name="English S."/>
            <person name="Carruthers M."/>
            <person name="Jennings E.C."/>
            <person name="Chiamaka E.L."/>
            <person name="Frigard R.A."/>
            <person name="Pippel M."/>
            <person name="Attardo G.M."/>
            <person name="Benoit J.B."/>
            <person name="Bornberg-Bauer E."/>
            <person name="Tobe S.S."/>
        </authorList>
    </citation>
    <scope>NUCLEOTIDE SEQUENCE</scope>
    <source>
        <strain evidence="1">Stay&amp;Tobe</strain>
    </source>
</reference>
<proteinExistence type="predicted"/>
<dbReference type="AlphaFoldDB" id="A0AAD7ZNJ6"/>
<keyword evidence="2" id="KW-1185">Reference proteome</keyword>
<reference evidence="1" key="2">
    <citation type="submission" date="2023-05" db="EMBL/GenBank/DDBJ databases">
        <authorList>
            <person name="Fouks B."/>
        </authorList>
    </citation>
    <scope>NUCLEOTIDE SEQUENCE</scope>
    <source>
        <strain evidence="1">Stay&amp;Tobe</strain>
        <tissue evidence="1">Testes</tissue>
    </source>
</reference>
<gene>
    <name evidence="1" type="ORF">L9F63_022644</name>
</gene>
<protein>
    <submittedName>
        <fullName evidence="1">Uncharacterized protein</fullName>
    </submittedName>
</protein>
<evidence type="ECO:0000313" key="1">
    <source>
        <dbReference type="EMBL" id="KAJ9583028.1"/>
    </source>
</evidence>
<organism evidence="1 2">
    <name type="scientific">Diploptera punctata</name>
    <name type="common">Pacific beetle cockroach</name>
    <dbReference type="NCBI Taxonomy" id="6984"/>
    <lineage>
        <taxon>Eukaryota</taxon>
        <taxon>Metazoa</taxon>
        <taxon>Ecdysozoa</taxon>
        <taxon>Arthropoda</taxon>
        <taxon>Hexapoda</taxon>
        <taxon>Insecta</taxon>
        <taxon>Pterygota</taxon>
        <taxon>Neoptera</taxon>
        <taxon>Polyneoptera</taxon>
        <taxon>Dictyoptera</taxon>
        <taxon>Blattodea</taxon>
        <taxon>Blaberoidea</taxon>
        <taxon>Blaberidae</taxon>
        <taxon>Diplopterinae</taxon>
        <taxon>Diploptera</taxon>
    </lineage>
</organism>
<name>A0AAD7ZNJ6_DIPPU</name>
<dbReference type="EMBL" id="JASPKZ010007691">
    <property type="protein sequence ID" value="KAJ9583028.1"/>
    <property type="molecule type" value="Genomic_DNA"/>
</dbReference>